<dbReference type="InterPro" id="IPR013762">
    <property type="entry name" value="Integrase-like_cat_sf"/>
</dbReference>
<dbReference type="InterPro" id="IPR028259">
    <property type="entry name" value="AP2-like_int_N"/>
</dbReference>
<keyword evidence="3" id="KW-0238">DNA-binding</keyword>
<dbReference type="Gene3D" id="1.10.443.10">
    <property type="entry name" value="Intergrase catalytic core"/>
    <property type="match status" value="1"/>
</dbReference>
<evidence type="ECO:0000313" key="9">
    <source>
        <dbReference type="Proteomes" id="UP000255213"/>
    </source>
</evidence>
<dbReference type="InterPro" id="IPR002104">
    <property type="entry name" value="Integrase_catalytic"/>
</dbReference>
<dbReference type="Proteomes" id="UP000186437">
    <property type="component" value="Unassembled WGS sequence"/>
</dbReference>
<evidence type="ECO:0000256" key="4">
    <source>
        <dbReference type="ARBA" id="ARBA00023172"/>
    </source>
</evidence>
<evidence type="ECO:0000256" key="1">
    <source>
        <dbReference type="ARBA" id="ARBA00008857"/>
    </source>
</evidence>
<reference evidence="8" key="2">
    <citation type="submission" date="2016-12" db="EMBL/GenBank/DDBJ databases">
        <authorList>
            <person name="Gulvik C.A."/>
        </authorList>
    </citation>
    <scope>NUCLEOTIDE SEQUENCE [LARGE SCALE GENOMIC DNA]</scope>
    <source>
        <strain evidence="8">ATCC 51725</strain>
    </source>
</reference>
<evidence type="ECO:0000256" key="2">
    <source>
        <dbReference type="ARBA" id="ARBA00022908"/>
    </source>
</evidence>
<dbReference type="EMBL" id="UHEN01000001">
    <property type="protein sequence ID" value="SUN08232.1"/>
    <property type="molecule type" value="Genomic_DNA"/>
</dbReference>
<keyword evidence="4" id="KW-0233">DNA recombination</keyword>
<dbReference type="Pfam" id="PF14659">
    <property type="entry name" value="Phage_int_SAM_3"/>
    <property type="match status" value="1"/>
</dbReference>
<dbReference type="GO" id="GO:0015074">
    <property type="term" value="P:DNA integration"/>
    <property type="evidence" value="ECO:0007669"/>
    <property type="project" value="UniProtKB-KW"/>
</dbReference>
<reference evidence="6" key="1">
    <citation type="submission" date="2016-12" db="EMBL/GenBank/DDBJ databases">
        <authorList>
            <person name="Song W.-J."/>
            <person name="Kurnit D.M."/>
        </authorList>
    </citation>
    <scope>NUCLEOTIDE SEQUENCE [LARGE SCALE GENOMIC DNA]</scope>
    <source>
        <strain evidence="6">ATCC 51725</strain>
    </source>
</reference>
<keyword evidence="8" id="KW-1185">Reference proteome</keyword>
<sequence>MIKKYTLKDGSVRYMYHAYMGIDERTGKPKKACKRGFKTAKEARLAESQLLLKVKELGLEDSPKRIKFEDVYELWLAHYRNTVKESTFVRQKAQAELHILPIFGKYLVDKISVQFCQQQINKWFDGYVKYANFMGMTKSILDYAINQGYITDNPMKKIIKPRRKAIIDEEENKERNFYNKTELQEFLECTQKEDEELAVIFRLLAYTGLRKSELMALRWKDTDISHSSLSVNQTIVYGENNQMIFQTPKTRKSKRVIALDSVTVQSLKKWKLKKQKEIFPKRLKDEDLLFTKLDGTPHSFDFINYHLRTILNKYNLKKITPHGFRHTHCSLLFEAGATIKEVQERLGHEDIKTTMNIYAHVSEQAKEETAQKFAQYMSF</sequence>
<accession>A0A1Q8ECW0</accession>
<keyword evidence="2" id="KW-0229">DNA integration</keyword>
<feature type="domain" description="Tyr recombinase" evidence="5">
    <location>
        <begin position="173"/>
        <end position="371"/>
    </location>
</feature>
<reference evidence="7 9" key="3">
    <citation type="submission" date="2018-06" db="EMBL/GenBank/DDBJ databases">
        <authorList>
            <consortium name="Pathogen Informatics"/>
            <person name="Doyle S."/>
        </authorList>
    </citation>
    <scope>NUCLEOTIDE SEQUENCE [LARGE SCALE GENOMIC DNA]</scope>
    <source>
        <strain evidence="7 9">NCTC12957</strain>
    </source>
</reference>
<evidence type="ECO:0000259" key="5">
    <source>
        <dbReference type="PROSITE" id="PS51898"/>
    </source>
</evidence>
<dbReference type="GO" id="GO:0006310">
    <property type="term" value="P:DNA recombination"/>
    <property type="evidence" value="ECO:0007669"/>
    <property type="project" value="UniProtKB-KW"/>
</dbReference>
<dbReference type="PROSITE" id="PS51898">
    <property type="entry name" value="TYR_RECOMBINASE"/>
    <property type="match status" value="1"/>
</dbReference>
<dbReference type="InterPro" id="IPR050090">
    <property type="entry name" value="Tyrosine_recombinase_XerCD"/>
</dbReference>
<organism evidence="6 8">
    <name type="scientific">Streptococcus acidominimus</name>
    <dbReference type="NCBI Taxonomy" id="1326"/>
    <lineage>
        <taxon>Bacteria</taxon>
        <taxon>Bacillati</taxon>
        <taxon>Bacillota</taxon>
        <taxon>Bacilli</taxon>
        <taxon>Lactobacillales</taxon>
        <taxon>Streptococcaceae</taxon>
        <taxon>Streptococcus</taxon>
    </lineage>
</organism>
<comment type="similarity">
    <text evidence="1">Belongs to the 'phage' integrase family.</text>
</comment>
<name>A0A1Q8ECW0_STRAI</name>
<dbReference type="SUPFAM" id="SSF56349">
    <property type="entry name" value="DNA breaking-rejoining enzymes"/>
    <property type="match status" value="1"/>
</dbReference>
<dbReference type="Pfam" id="PF00589">
    <property type="entry name" value="Phage_integrase"/>
    <property type="match status" value="1"/>
</dbReference>
<evidence type="ECO:0000256" key="3">
    <source>
        <dbReference type="ARBA" id="ARBA00023125"/>
    </source>
</evidence>
<dbReference type="PANTHER" id="PTHR30349">
    <property type="entry name" value="PHAGE INTEGRASE-RELATED"/>
    <property type="match status" value="1"/>
</dbReference>
<evidence type="ECO:0000313" key="8">
    <source>
        <dbReference type="Proteomes" id="UP000186437"/>
    </source>
</evidence>
<gene>
    <name evidence="7" type="primary">xerC_2</name>
    <name evidence="6" type="ORF">BU200_06395</name>
    <name evidence="7" type="ORF">NCTC12957_01822</name>
</gene>
<dbReference type="OrthoDB" id="9803188at2"/>
<dbReference type="AlphaFoldDB" id="A0A1Q8ECW0"/>
<dbReference type="GO" id="GO:0003677">
    <property type="term" value="F:DNA binding"/>
    <property type="evidence" value="ECO:0007669"/>
    <property type="project" value="UniProtKB-KW"/>
</dbReference>
<proteinExistence type="inferred from homology"/>
<evidence type="ECO:0000313" key="7">
    <source>
        <dbReference type="EMBL" id="SUN08232.1"/>
    </source>
</evidence>
<evidence type="ECO:0000313" key="6">
    <source>
        <dbReference type="EMBL" id="OLF49629.1"/>
    </source>
</evidence>
<dbReference type="Gene3D" id="1.10.150.130">
    <property type="match status" value="1"/>
</dbReference>
<dbReference type="EMBL" id="MSJL01000025">
    <property type="protein sequence ID" value="OLF49629.1"/>
    <property type="molecule type" value="Genomic_DNA"/>
</dbReference>
<dbReference type="Proteomes" id="UP000255213">
    <property type="component" value="Unassembled WGS sequence"/>
</dbReference>
<protein>
    <submittedName>
        <fullName evidence="7">Putative phage integrase</fullName>
    </submittedName>
    <submittedName>
        <fullName evidence="6">Site-specific integrase</fullName>
    </submittedName>
</protein>
<dbReference type="Pfam" id="PF14657">
    <property type="entry name" value="Arm-DNA-bind_4"/>
    <property type="match status" value="1"/>
</dbReference>
<dbReference type="InterPro" id="IPR004107">
    <property type="entry name" value="Integrase_SAM-like_N"/>
</dbReference>
<dbReference type="InterPro" id="IPR010998">
    <property type="entry name" value="Integrase_recombinase_N"/>
</dbReference>
<dbReference type="CDD" id="cd01189">
    <property type="entry name" value="INT_ICEBs1_C_like"/>
    <property type="match status" value="1"/>
</dbReference>
<dbReference type="RefSeq" id="WP_075099387.1">
    <property type="nucleotide sequence ID" value="NZ_MSJL01000025.1"/>
</dbReference>
<dbReference type="InterPro" id="IPR011010">
    <property type="entry name" value="DNA_brk_join_enz"/>
</dbReference>
<dbReference type="PANTHER" id="PTHR30349:SF64">
    <property type="entry name" value="PROPHAGE INTEGRASE INTD-RELATED"/>
    <property type="match status" value="1"/>
</dbReference>